<evidence type="ECO:0000313" key="3">
    <source>
        <dbReference type="Proteomes" id="UP000775547"/>
    </source>
</evidence>
<organism evidence="2 3">
    <name type="scientific">Asterophora parasitica</name>
    <dbReference type="NCBI Taxonomy" id="117018"/>
    <lineage>
        <taxon>Eukaryota</taxon>
        <taxon>Fungi</taxon>
        <taxon>Dikarya</taxon>
        <taxon>Basidiomycota</taxon>
        <taxon>Agaricomycotina</taxon>
        <taxon>Agaricomycetes</taxon>
        <taxon>Agaricomycetidae</taxon>
        <taxon>Agaricales</taxon>
        <taxon>Tricholomatineae</taxon>
        <taxon>Lyophyllaceae</taxon>
        <taxon>Asterophora</taxon>
    </lineage>
</organism>
<comment type="caution">
    <text evidence="2">The sequence shown here is derived from an EMBL/GenBank/DDBJ whole genome shotgun (WGS) entry which is preliminary data.</text>
</comment>
<dbReference type="AlphaFoldDB" id="A0A9P7KEB5"/>
<sequence>MHACTEDEASDEVESSQPSSASYEWKDEVSPDQTFTTPGGNTELELIPHSGYGSALLPVFCVCDVVDIVAAIARALYHRRACHVEEPVIGIVQRANPNYASFGFGWLEQYPRQSGELPTAHVVFDQQQIFNLGDPFSLLLFSQTLLLVSSYAHALRASATAALASETLINSFKWQKLSISDGESAPSSAEADAETRVAARRDLVSKRCVVVFSALAVSVKTKYLSLRHEHIRDKFDSQKQPHKSKLLGDPLDAVLRISAEEPLTAICDTLATIPNPDFWKECGLVGSRSEFELIHTPIGISLPSQDASDSEDNACIKKVLSMANPASIIDTGIVPHNIHAIIESIITRHKDKPAADSNVEHPRKRATTRV</sequence>
<evidence type="ECO:0000256" key="1">
    <source>
        <dbReference type="SAM" id="MobiDB-lite"/>
    </source>
</evidence>
<feature type="compositionally biased region" description="Basic and acidic residues" evidence="1">
    <location>
        <begin position="351"/>
        <end position="361"/>
    </location>
</feature>
<dbReference type="EMBL" id="JABCKV010000010">
    <property type="protein sequence ID" value="KAG5647413.1"/>
    <property type="molecule type" value="Genomic_DNA"/>
</dbReference>
<reference evidence="2" key="1">
    <citation type="submission" date="2020-07" db="EMBL/GenBank/DDBJ databases">
        <authorList>
            <person name="Nieuwenhuis M."/>
            <person name="Van De Peppel L.J.J."/>
        </authorList>
    </citation>
    <scope>NUCLEOTIDE SEQUENCE</scope>
    <source>
        <strain evidence="2">AP01</strain>
        <tissue evidence="2">Mycelium</tissue>
    </source>
</reference>
<feature type="region of interest" description="Disordered" evidence="1">
    <location>
        <begin position="351"/>
        <end position="370"/>
    </location>
</feature>
<proteinExistence type="predicted"/>
<feature type="region of interest" description="Disordered" evidence="1">
    <location>
        <begin position="1"/>
        <end position="42"/>
    </location>
</feature>
<accession>A0A9P7KEB5</accession>
<feature type="compositionally biased region" description="Polar residues" evidence="1">
    <location>
        <begin position="31"/>
        <end position="40"/>
    </location>
</feature>
<keyword evidence="3" id="KW-1185">Reference proteome</keyword>
<dbReference type="Proteomes" id="UP000775547">
    <property type="component" value="Unassembled WGS sequence"/>
</dbReference>
<reference evidence="2" key="2">
    <citation type="submission" date="2021-10" db="EMBL/GenBank/DDBJ databases">
        <title>Phylogenomics reveals ancestral predisposition of the termite-cultivated fungus Termitomyces towards a domesticated lifestyle.</title>
        <authorList>
            <person name="Auxier B."/>
            <person name="Grum-Grzhimaylo A."/>
            <person name="Cardenas M.E."/>
            <person name="Lodge J.D."/>
            <person name="Laessoe T."/>
            <person name="Pedersen O."/>
            <person name="Smith M.E."/>
            <person name="Kuyper T.W."/>
            <person name="Franco-Molano E.A."/>
            <person name="Baroni T.J."/>
            <person name="Aanen D.K."/>
        </authorList>
    </citation>
    <scope>NUCLEOTIDE SEQUENCE</scope>
    <source>
        <strain evidence="2">AP01</strain>
        <tissue evidence="2">Mycelium</tissue>
    </source>
</reference>
<protein>
    <submittedName>
        <fullName evidence="2">Uncharacterized protein</fullName>
    </submittedName>
</protein>
<name>A0A9P7KEB5_9AGAR</name>
<evidence type="ECO:0000313" key="2">
    <source>
        <dbReference type="EMBL" id="KAG5647413.1"/>
    </source>
</evidence>
<feature type="compositionally biased region" description="Acidic residues" evidence="1">
    <location>
        <begin position="1"/>
        <end position="14"/>
    </location>
</feature>
<gene>
    <name evidence="2" type="ORF">DXG03_000484</name>
</gene>